<dbReference type="PANTHER" id="PTHR11829">
    <property type="entry name" value="FORKHEAD BOX PROTEIN"/>
    <property type="match status" value="1"/>
</dbReference>
<dbReference type="PROSITE" id="PS50039">
    <property type="entry name" value="FORK_HEAD_3"/>
    <property type="match status" value="1"/>
</dbReference>
<dbReference type="SUPFAM" id="SSF46785">
    <property type="entry name" value="Winged helix' DNA-binding domain"/>
    <property type="match status" value="1"/>
</dbReference>
<accession>A0AAW0ADC6</accession>
<reference evidence="4 5" key="1">
    <citation type="journal article" date="2024" name="J Genomics">
        <title>Draft genome sequencing and assembly of Favolaschia claudopus CIRM-BRFM 2984 isolated from oak limbs.</title>
        <authorList>
            <person name="Navarro D."/>
            <person name="Drula E."/>
            <person name="Chaduli D."/>
            <person name="Cazenave R."/>
            <person name="Ahrendt S."/>
            <person name="Wang J."/>
            <person name="Lipzen A."/>
            <person name="Daum C."/>
            <person name="Barry K."/>
            <person name="Grigoriev I.V."/>
            <person name="Favel A."/>
            <person name="Rosso M.N."/>
            <person name="Martin F."/>
        </authorList>
    </citation>
    <scope>NUCLEOTIDE SEQUENCE [LARGE SCALE GENOMIC DNA]</scope>
    <source>
        <strain evidence="4 5">CIRM-BRFM 2984</strain>
    </source>
</reference>
<feature type="domain" description="Fork-head" evidence="3">
    <location>
        <begin position="91"/>
        <end position="165"/>
    </location>
</feature>
<dbReference type="Gene3D" id="1.10.10.10">
    <property type="entry name" value="Winged helix-like DNA-binding domain superfamily/Winged helix DNA-binding domain"/>
    <property type="match status" value="1"/>
</dbReference>
<protein>
    <recommendedName>
        <fullName evidence="3">Fork-head domain-containing protein</fullName>
    </recommendedName>
</protein>
<keyword evidence="1 2" id="KW-0238">DNA-binding</keyword>
<proteinExistence type="predicted"/>
<evidence type="ECO:0000256" key="2">
    <source>
        <dbReference type="PROSITE-ProRule" id="PRU00089"/>
    </source>
</evidence>
<comment type="caution">
    <text evidence="4">The sequence shown here is derived from an EMBL/GenBank/DDBJ whole genome shotgun (WGS) entry which is preliminary data.</text>
</comment>
<dbReference type="EMBL" id="JAWWNJ010000072">
    <property type="protein sequence ID" value="KAK7007246.1"/>
    <property type="molecule type" value="Genomic_DNA"/>
</dbReference>
<dbReference type="GO" id="GO:0000978">
    <property type="term" value="F:RNA polymerase II cis-regulatory region sequence-specific DNA binding"/>
    <property type="evidence" value="ECO:0007669"/>
    <property type="project" value="TreeGrafter"/>
</dbReference>
<dbReference type="Proteomes" id="UP001362999">
    <property type="component" value="Unassembled WGS sequence"/>
</dbReference>
<dbReference type="CDD" id="cd00059">
    <property type="entry name" value="FH_FOX"/>
    <property type="match status" value="1"/>
</dbReference>
<feature type="DNA-binding region" description="Fork-head" evidence="2">
    <location>
        <begin position="91"/>
        <end position="165"/>
    </location>
</feature>
<dbReference type="InterPro" id="IPR036388">
    <property type="entry name" value="WH-like_DNA-bd_sf"/>
</dbReference>
<organism evidence="4 5">
    <name type="scientific">Favolaschia claudopus</name>
    <dbReference type="NCBI Taxonomy" id="2862362"/>
    <lineage>
        <taxon>Eukaryota</taxon>
        <taxon>Fungi</taxon>
        <taxon>Dikarya</taxon>
        <taxon>Basidiomycota</taxon>
        <taxon>Agaricomycotina</taxon>
        <taxon>Agaricomycetes</taxon>
        <taxon>Agaricomycetidae</taxon>
        <taxon>Agaricales</taxon>
        <taxon>Marasmiineae</taxon>
        <taxon>Mycenaceae</taxon>
        <taxon>Favolaschia</taxon>
    </lineage>
</organism>
<dbReference type="GO" id="GO:0005634">
    <property type="term" value="C:nucleus"/>
    <property type="evidence" value="ECO:0007669"/>
    <property type="project" value="UniProtKB-SubCell"/>
</dbReference>
<sequence length="271" mass="30336">MRHRRLFETISVRIRIGRYPAYAPYLLYLAMDTMTFVLEAQARLKQIKKATAKNGGLAILRSSSLVNNTRAHANPLQNETPQTLAVANCRRPNSSYVEHIGQAILSSATQRLPLAAIYAWIATNYPYFRPTNATWMNSVRRTLSVKPQFRRVTTAQGKAEWTLSGSEAKCCNNGEYEDIPQSLAHYMECLPVSLSSSLLRDHHLHQDPFAQSSTAVATMDSPSVGVENSVSPSEQLADELSGDVLWAMFMNESGPRRTSLDRSKRDFIISQ</sequence>
<evidence type="ECO:0000313" key="5">
    <source>
        <dbReference type="Proteomes" id="UP001362999"/>
    </source>
</evidence>
<evidence type="ECO:0000256" key="1">
    <source>
        <dbReference type="ARBA" id="ARBA00023125"/>
    </source>
</evidence>
<gene>
    <name evidence="4" type="ORF">R3P38DRAFT_3032164</name>
</gene>
<dbReference type="SMART" id="SM00339">
    <property type="entry name" value="FH"/>
    <property type="match status" value="1"/>
</dbReference>
<keyword evidence="2" id="KW-0539">Nucleus</keyword>
<dbReference type="AlphaFoldDB" id="A0AAW0ADC6"/>
<dbReference type="PRINTS" id="PR00053">
    <property type="entry name" value="FORKHEAD"/>
</dbReference>
<keyword evidence="5" id="KW-1185">Reference proteome</keyword>
<evidence type="ECO:0000259" key="3">
    <source>
        <dbReference type="PROSITE" id="PS50039"/>
    </source>
</evidence>
<evidence type="ECO:0000313" key="4">
    <source>
        <dbReference type="EMBL" id="KAK7007246.1"/>
    </source>
</evidence>
<dbReference type="InterPro" id="IPR050211">
    <property type="entry name" value="FOX_domain-containing"/>
</dbReference>
<dbReference type="InterPro" id="IPR001766">
    <property type="entry name" value="Fork_head_dom"/>
</dbReference>
<comment type="subcellular location">
    <subcellularLocation>
        <location evidence="2">Nucleus</location>
    </subcellularLocation>
</comment>
<dbReference type="Pfam" id="PF00250">
    <property type="entry name" value="Forkhead"/>
    <property type="match status" value="1"/>
</dbReference>
<dbReference type="PANTHER" id="PTHR11829:SF343">
    <property type="entry name" value="FORK-HEAD DOMAIN-CONTAINING PROTEIN"/>
    <property type="match status" value="1"/>
</dbReference>
<name>A0AAW0ADC6_9AGAR</name>
<dbReference type="GO" id="GO:0000981">
    <property type="term" value="F:DNA-binding transcription factor activity, RNA polymerase II-specific"/>
    <property type="evidence" value="ECO:0007669"/>
    <property type="project" value="TreeGrafter"/>
</dbReference>
<dbReference type="InterPro" id="IPR036390">
    <property type="entry name" value="WH_DNA-bd_sf"/>
</dbReference>